<protein>
    <submittedName>
        <fullName evidence="4">HPt (Histidine-containing phosphotransfer) domain-containing protein</fullName>
    </submittedName>
</protein>
<dbReference type="AlphaFoldDB" id="A0A370GAY5"/>
<dbReference type="PROSITE" id="PS50894">
    <property type="entry name" value="HPT"/>
    <property type="match status" value="1"/>
</dbReference>
<keyword evidence="2" id="KW-0597">Phosphoprotein</keyword>
<dbReference type="OrthoDB" id="5660220at2"/>
<comment type="caution">
    <text evidence="4">The sequence shown here is derived from an EMBL/GenBank/DDBJ whole genome shotgun (WGS) entry which is preliminary data.</text>
</comment>
<dbReference type="RefSeq" id="WP_114835062.1">
    <property type="nucleotide sequence ID" value="NZ_LR699114.1"/>
</dbReference>
<reference evidence="4 5" key="1">
    <citation type="submission" date="2018-07" db="EMBL/GenBank/DDBJ databases">
        <title>Genomic Encyclopedia of Type Strains, Phase IV (KMG-IV): sequencing the most valuable type-strain genomes for metagenomic binning, comparative biology and taxonomic classification.</title>
        <authorList>
            <person name="Goeker M."/>
        </authorList>
    </citation>
    <scope>NUCLEOTIDE SEQUENCE [LARGE SCALE GENOMIC DNA]</scope>
    <source>
        <strain evidence="4 5">DSM 16500</strain>
    </source>
</reference>
<evidence type="ECO:0000259" key="3">
    <source>
        <dbReference type="PROSITE" id="PS50894"/>
    </source>
</evidence>
<name>A0A370GAY5_9COXI</name>
<dbReference type="EMBL" id="QQAX01000022">
    <property type="protein sequence ID" value="RDI40992.1"/>
    <property type="molecule type" value="Genomic_DNA"/>
</dbReference>
<accession>A0A370GAY5</accession>
<feature type="domain" description="HPt" evidence="3">
    <location>
        <begin position="21"/>
        <end position="120"/>
    </location>
</feature>
<dbReference type="Proteomes" id="UP000254720">
    <property type="component" value="Unassembled WGS sequence"/>
</dbReference>
<evidence type="ECO:0000256" key="1">
    <source>
        <dbReference type="ARBA" id="ARBA00023012"/>
    </source>
</evidence>
<evidence type="ECO:0000313" key="4">
    <source>
        <dbReference type="EMBL" id="RDI40992.1"/>
    </source>
</evidence>
<dbReference type="GO" id="GO:0000160">
    <property type="term" value="P:phosphorelay signal transduction system"/>
    <property type="evidence" value="ECO:0007669"/>
    <property type="project" value="UniProtKB-KW"/>
</dbReference>
<dbReference type="GO" id="GO:0004672">
    <property type="term" value="F:protein kinase activity"/>
    <property type="evidence" value="ECO:0007669"/>
    <property type="project" value="UniProtKB-ARBA"/>
</dbReference>
<sequence length="120" mass="13890">MDLDHLPVIDNELGMKLAGNRQELADEILGMFMKTLPAEMATIRQLYQDRYYGELLQRVHKLHGAICYCGLPRLKIVIAQLESELKNNIMIDLPSLFDQLQAETNLLLEHYSHQHSQMLE</sequence>
<dbReference type="InterPro" id="IPR036641">
    <property type="entry name" value="HPT_dom_sf"/>
</dbReference>
<dbReference type="Pfam" id="PF01627">
    <property type="entry name" value="Hpt"/>
    <property type="match status" value="1"/>
</dbReference>
<feature type="modified residue" description="Phosphohistidine" evidence="2">
    <location>
        <position position="60"/>
    </location>
</feature>
<proteinExistence type="predicted"/>
<evidence type="ECO:0000313" key="5">
    <source>
        <dbReference type="Proteomes" id="UP000254720"/>
    </source>
</evidence>
<dbReference type="InterPro" id="IPR008207">
    <property type="entry name" value="Sig_transdc_His_kin_Hpt_dom"/>
</dbReference>
<keyword evidence="1" id="KW-0902">Two-component regulatory system</keyword>
<keyword evidence="5" id="KW-1185">Reference proteome</keyword>
<dbReference type="Gene3D" id="1.20.120.160">
    <property type="entry name" value="HPT domain"/>
    <property type="match status" value="1"/>
</dbReference>
<evidence type="ECO:0000256" key="2">
    <source>
        <dbReference type="PROSITE-ProRule" id="PRU00110"/>
    </source>
</evidence>
<gene>
    <name evidence="4" type="ORF">C8D86_12236</name>
</gene>
<dbReference type="SUPFAM" id="SSF47226">
    <property type="entry name" value="Histidine-containing phosphotransfer domain, HPT domain"/>
    <property type="match status" value="1"/>
</dbReference>
<organism evidence="4 5">
    <name type="scientific">Aquicella lusitana</name>
    <dbReference type="NCBI Taxonomy" id="254246"/>
    <lineage>
        <taxon>Bacteria</taxon>
        <taxon>Pseudomonadati</taxon>
        <taxon>Pseudomonadota</taxon>
        <taxon>Gammaproteobacteria</taxon>
        <taxon>Legionellales</taxon>
        <taxon>Coxiellaceae</taxon>
        <taxon>Aquicella</taxon>
    </lineage>
</organism>